<dbReference type="InterPro" id="IPR029058">
    <property type="entry name" value="AB_hydrolase_fold"/>
</dbReference>
<dbReference type="Gene3D" id="3.40.50.1820">
    <property type="entry name" value="alpha/beta hydrolase"/>
    <property type="match status" value="1"/>
</dbReference>
<gene>
    <name evidence="2" type="ORF">GCM10022231_16330</name>
</gene>
<dbReference type="PIRSF" id="PIRSF029171">
    <property type="entry name" value="Esterase_LipA"/>
    <property type="match status" value="1"/>
</dbReference>
<feature type="signal peptide" evidence="1">
    <location>
        <begin position="1"/>
        <end position="34"/>
    </location>
</feature>
<dbReference type="PROSITE" id="PS51318">
    <property type="entry name" value="TAT"/>
    <property type="match status" value="1"/>
</dbReference>
<feature type="chain" id="PRO_5047201288" description="Lipase" evidence="1">
    <location>
        <begin position="35"/>
        <end position="387"/>
    </location>
</feature>
<evidence type="ECO:0000256" key="1">
    <source>
        <dbReference type="SAM" id="SignalP"/>
    </source>
</evidence>
<reference evidence="3" key="1">
    <citation type="journal article" date="2019" name="Int. J. Syst. Evol. Microbiol.">
        <title>The Global Catalogue of Microorganisms (GCM) 10K type strain sequencing project: providing services to taxonomists for standard genome sequencing and annotation.</title>
        <authorList>
            <consortium name="The Broad Institute Genomics Platform"/>
            <consortium name="The Broad Institute Genome Sequencing Center for Infectious Disease"/>
            <person name="Wu L."/>
            <person name="Ma J."/>
        </authorList>
    </citation>
    <scope>NUCLEOTIDE SEQUENCE [LARGE SCALE GENOMIC DNA]</scope>
    <source>
        <strain evidence="3">JCM 16923</strain>
    </source>
</reference>
<keyword evidence="1" id="KW-0732">Signal</keyword>
<name>A0ABP7P0X2_9ACTN</name>
<protein>
    <recommendedName>
        <fullName evidence="4">Lipase</fullName>
    </recommendedName>
</protein>
<comment type="caution">
    <text evidence="2">The sequence shown here is derived from an EMBL/GenBank/DDBJ whole genome shotgun (WGS) entry which is preliminary data.</text>
</comment>
<dbReference type="PANTHER" id="PTHR34853">
    <property type="match status" value="1"/>
</dbReference>
<proteinExistence type="predicted"/>
<keyword evidence="3" id="KW-1185">Reference proteome</keyword>
<evidence type="ECO:0000313" key="3">
    <source>
        <dbReference type="Proteomes" id="UP001418444"/>
    </source>
</evidence>
<dbReference type="Proteomes" id="UP001418444">
    <property type="component" value="Unassembled WGS sequence"/>
</dbReference>
<dbReference type="EMBL" id="BAAAZW010000004">
    <property type="protein sequence ID" value="GAA3957792.1"/>
    <property type="molecule type" value="Genomic_DNA"/>
</dbReference>
<dbReference type="SUPFAM" id="SSF53474">
    <property type="entry name" value="alpha/beta-Hydrolases"/>
    <property type="match status" value="1"/>
</dbReference>
<dbReference type="RefSeq" id="WP_344782487.1">
    <property type="nucleotide sequence ID" value="NZ_BAAAZW010000004.1"/>
</dbReference>
<dbReference type="PANTHER" id="PTHR34853:SF1">
    <property type="entry name" value="LIPASE 5"/>
    <property type="match status" value="1"/>
</dbReference>
<dbReference type="InterPro" id="IPR006311">
    <property type="entry name" value="TAT_signal"/>
</dbReference>
<evidence type="ECO:0008006" key="4">
    <source>
        <dbReference type="Google" id="ProtNLM"/>
    </source>
</evidence>
<dbReference type="InterPro" id="IPR005152">
    <property type="entry name" value="Lipase_secreted"/>
</dbReference>
<evidence type="ECO:0000313" key="2">
    <source>
        <dbReference type="EMBL" id="GAA3957792.1"/>
    </source>
</evidence>
<sequence>MTTRHPRLRTTLAVTAAAAVLAAGGAVTATRAFAAPESSPQSASSPGQTPGAVYANQELPATGLPAAAASGQRYSYWTTGVDERVHLAVATMLEPEGKAPAGGWPVVVNAPAGYGLADRCNASVSPAAADRDTVTRLLRRGFAVITPDYGGVGATASPEYIDHSVTARNVVDAVLAGVVVDGSVAPRWAVLGDTQGAAAAIELARKATDWQDGDLDFRGAAATSIPAGLDDLISGLGPNSPAVSEAVTADVVYALASLDAEDVNPILSKSGKQLVAKAKTQCAPDLRKSVRGTALGDLVTKPVSSDSKLAASLRKSLGISRSGYSRPLLLSQTLQDDSIQLHEALRFLADAQLASNRVQSRSYLTGDAADGVRQEQTAVLNFLDDLF</sequence>
<organism evidence="2 3">
    <name type="scientific">Gordonia caeni</name>
    <dbReference type="NCBI Taxonomy" id="1007097"/>
    <lineage>
        <taxon>Bacteria</taxon>
        <taxon>Bacillati</taxon>
        <taxon>Actinomycetota</taxon>
        <taxon>Actinomycetes</taxon>
        <taxon>Mycobacteriales</taxon>
        <taxon>Gordoniaceae</taxon>
        <taxon>Gordonia</taxon>
    </lineage>
</organism>
<accession>A0ABP7P0X2</accession>